<dbReference type="Pfam" id="PF02283">
    <property type="entry name" value="CobU"/>
    <property type="match status" value="1"/>
</dbReference>
<dbReference type="CDD" id="cd00544">
    <property type="entry name" value="CobU"/>
    <property type="match status" value="1"/>
</dbReference>
<protein>
    <recommendedName>
        <fullName evidence="16">Adenosylcobinamide kinase</fullName>
        <ecNumber evidence="8">2.7.1.156</ecNumber>
        <ecNumber evidence="9">2.7.7.62</ecNumber>
    </recommendedName>
    <alternativeName>
        <fullName evidence="17">Adenosylcobinamide-phosphate guanylyltransferase</fullName>
    </alternativeName>
</protein>
<comment type="pathway">
    <text evidence="6">Cofactor biosynthesis; adenosylcobalamin biosynthesis; adenosylcobalamin from cob(II)yrinate a,c-diamide: step 5/7.</text>
</comment>
<gene>
    <name evidence="19" type="primary">cobU</name>
    <name evidence="19" type="ORF">HLB16_02015</name>
</gene>
<evidence type="ECO:0000256" key="10">
    <source>
        <dbReference type="ARBA" id="ARBA00022573"/>
    </source>
</evidence>
<organism evidence="19 20">
    <name type="scientific">Cupriavidus gilardii</name>
    <dbReference type="NCBI Taxonomy" id="82541"/>
    <lineage>
        <taxon>Bacteria</taxon>
        <taxon>Pseudomonadati</taxon>
        <taxon>Pseudomonadota</taxon>
        <taxon>Betaproteobacteria</taxon>
        <taxon>Burkholderiales</taxon>
        <taxon>Burkholderiaceae</taxon>
        <taxon>Cupriavidus</taxon>
    </lineage>
</organism>
<evidence type="ECO:0000256" key="16">
    <source>
        <dbReference type="ARBA" id="ARBA00029570"/>
    </source>
</evidence>
<dbReference type="PANTHER" id="PTHR34848">
    <property type="match status" value="1"/>
</dbReference>
<dbReference type="EC" id="2.7.7.62" evidence="9"/>
<comment type="catalytic activity">
    <reaction evidence="3">
        <text>adenosylcob(III)inamide + GTP = adenosylcob(III)inamide phosphate + GDP + H(+)</text>
        <dbReference type="Rhea" id="RHEA:15765"/>
        <dbReference type="ChEBI" id="CHEBI:2480"/>
        <dbReference type="ChEBI" id="CHEBI:15378"/>
        <dbReference type="ChEBI" id="CHEBI:37565"/>
        <dbReference type="ChEBI" id="CHEBI:58189"/>
        <dbReference type="ChEBI" id="CHEBI:58502"/>
        <dbReference type="EC" id="2.7.1.156"/>
    </reaction>
</comment>
<evidence type="ECO:0000313" key="20">
    <source>
        <dbReference type="Proteomes" id="UP000542973"/>
    </source>
</evidence>
<sequence length="240" mass="25596">MEPKVPPHAAGTGPADTPSDVVLPAGEAAIAVATQAAVGLPRPGPRELTLVLGGARSGKSHYAEQLATDHAVATGGPVTYIATAREDPDETDEEMQLRIALHRARRPADWNLVEEPLRLADALYAHARRDGCILVDCMTVWLNNLIFLDKRPYPEHGVITPPPAFTEEMDALLAALPTLPGHVILVSNEIGFGVVPMGAITRFYVDELGRLNQKLAAAADRVRLLVAGLPVAIKGPDPAW</sequence>
<comment type="caution">
    <text evidence="19">The sequence shown here is derived from an EMBL/GenBank/DDBJ whole genome shotgun (WGS) entry which is preliminary data.</text>
</comment>
<dbReference type="UniPathway" id="UPA00148">
    <property type="reaction ID" value="UER00236"/>
</dbReference>
<evidence type="ECO:0000256" key="6">
    <source>
        <dbReference type="ARBA" id="ARBA00005159"/>
    </source>
</evidence>
<comment type="catalytic activity">
    <reaction evidence="1">
        <text>adenosylcob(III)inamide + ATP = adenosylcob(III)inamide phosphate + ADP + H(+)</text>
        <dbReference type="Rhea" id="RHEA:15769"/>
        <dbReference type="ChEBI" id="CHEBI:2480"/>
        <dbReference type="ChEBI" id="CHEBI:15378"/>
        <dbReference type="ChEBI" id="CHEBI:30616"/>
        <dbReference type="ChEBI" id="CHEBI:58502"/>
        <dbReference type="ChEBI" id="CHEBI:456216"/>
        <dbReference type="EC" id="2.7.1.156"/>
    </reaction>
</comment>
<comment type="pathway">
    <text evidence="5">Cofactor biosynthesis; adenosylcobalamin biosynthesis; adenosylcobalamin from cob(II)yrinate a,c-diamide: step 6/7.</text>
</comment>
<dbReference type="Proteomes" id="UP000542973">
    <property type="component" value="Unassembled WGS sequence"/>
</dbReference>
<evidence type="ECO:0000256" key="5">
    <source>
        <dbReference type="ARBA" id="ARBA00004692"/>
    </source>
</evidence>
<dbReference type="GO" id="GO:0009236">
    <property type="term" value="P:cobalamin biosynthetic process"/>
    <property type="evidence" value="ECO:0007669"/>
    <property type="project" value="UniProtKB-UniPathway"/>
</dbReference>
<evidence type="ECO:0000256" key="18">
    <source>
        <dbReference type="SAM" id="MobiDB-lite"/>
    </source>
</evidence>
<evidence type="ECO:0000256" key="3">
    <source>
        <dbReference type="ARBA" id="ARBA00001522"/>
    </source>
</evidence>
<evidence type="ECO:0000256" key="17">
    <source>
        <dbReference type="ARBA" id="ARBA00030571"/>
    </source>
</evidence>
<keyword evidence="12" id="KW-0547">Nucleotide-binding</keyword>
<dbReference type="GO" id="GO:0043752">
    <property type="term" value="F:adenosylcobinamide kinase activity"/>
    <property type="evidence" value="ECO:0007669"/>
    <property type="project" value="UniProtKB-EC"/>
</dbReference>
<dbReference type="SUPFAM" id="SSF52540">
    <property type="entry name" value="P-loop containing nucleoside triphosphate hydrolases"/>
    <property type="match status" value="1"/>
</dbReference>
<dbReference type="GO" id="GO:0008820">
    <property type="term" value="F:cobinamide phosphate guanylyltransferase activity"/>
    <property type="evidence" value="ECO:0007669"/>
    <property type="project" value="UniProtKB-EC"/>
</dbReference>
<dbReference type="NCBIfam" id="NF004469">
    <property type="entry name" value="PRK05800.1"/>
    <property type="match status" value="1"/>
</dbReference>
<comment type="function">
    <text evidence="4">Catalyzes ATP-dependent phosphorylation of adenosylcobinamide and addition of GMP to adenosylcobinamide phosphate.</text>
</comment>
<accession>A0A849B526</accession>
<comment type="similarity">
    <text evidence="7">Belongs to the CobU/CobP family.</text>
</comment>
<feature type="region of interest" description="Disordered" evidence="18">
    <location>
        <begin position="1"/>
        <end position="20"/>
    </location>
</feature>
<proteinExistence type="inferred from homology"/>
<evidence type="ECO:0000256" key="4">
    <source>
        <dbReference type="ARBA" id="ARBA00003889"/>
    </source>
</evidence>
<keyword evidence="13 19" id="KW-0418">Kinase</keyword>
<dbReference type="EC" id="2.7.1.156" evidence="8"/>
<keyword evidence="15" id="KW-0342">GTP-binding</keyword>
<keyword evidence="11 19" id="KW-0808">Transferase</keyword>
<evidence type="ECO:0000256" key="14">
    <source>
        <dbReference type="ARBA" id="ARBA00022840"/>
    </source>
</evidence>
<keyword evidence="14" id="KW-0067">ATP-binding</keyword>
<dbReference type="InterPro" id="IPR003203">
    <property type="entry name" value="CobU/CobP"/>
</dbReference>
<dbReference type="InterPro" id="IPR027417">
    <property type="entry name" value="P-loop_NTPase"/>
</dbReference>
<evidence type="ECO:0000256" key="9">
    <source>
        <dbReference type="ARBA" id="ARBA00012523"/>
    </source>
</evidence>
<comment type="catalytic activity">
    <reaction evidence="2">
        <text>adenosylcob(III)inamide phosphate + GTP + H(+) = adenosylcob(III)inamide-GDP + diphosphate</text>
        <dbReference type="Rhea" id="RHEA:22712"/>
        <dbReference type="ChEBI" id="CHEBI:15378"/>
        <dbReference type="ChEBI" id="CHEBI:33019"/>
        <dbReference type="ChEBI" id="CHEBI:37565"/>
        <dbReference type="ChEBI" id="CHEBI:58502"/>
        <dbReference type="ChEBI" id="CHEBI:60487"/>
        <dbReference type="EC" id="2.7.7.62"/>
    </reaction>
</comment>
<dbReference type="GO" id="GO:0005524">
    <property type="term" value="F:ATP binding"/>
    <property type="evidence" value="ECO:0007669"/>
    <property type="project" value="UniProtKB-KW"/>
</dbReference>
<dbReference type="RefSeq" id="WP_144425734.1">
    <property type="nucleotide sequence ID" value="NZ_BAAAEB010000007.1"/>
</dbReference>
<evidence type="ECO:0000313" key="19">
    <source>
        <dbReference type="EMBL" id="NNH09656.1"/>
    </source>
</evidence>
<evidence type="ECO:0000256" key="12">
    <source>
        <dbReference type="ARBA" id="ARBA00022741"/>
    </source>
</evidence>
<evidence type="ECO:0000256" key="11">
    <source>
        <dbReference type="ARBA" id="ARBA00022679"/>
    </source>
</evidence>
<reference evidence="19 20" key="1">
    <citation type="submission" date="2020-05" db="EMBL/GenBank/DDBJ databases">
        <title>MicrobeNet Type strains.</title>
        <authorList>
            <person name="Nicholson A.C."/>
        </authorList>
    </citation>
    <scope>NUCLEOTIDE SEQUENCE [LARGE SCALE GENOMIC DNA]</scope>
    <source>
        <strain evidence="19 20">ATCC 700815</strain>
    </source>
</reference>
<evidence type="ECO:0000256" key="13">
    <source>
        <dbReference type="ARBA" id="ARBA00022777"/>
    </source>
</evidence>
<keyword evidence="19" id="KW-0548">Nucleotidyltransferase</keyword>
<dbReference type="EMBL" id="JABEMD010000002">
    <property type="protein sequence ID" value="NNH09656.1"/>
    <property type="molecule type" value="Genomic_DNA"/>
</dbReference>
<name>A0A849B526_9BURK</name>
<evidence type="ECO:0000256" key="2">
    <source>
        <dbReference type="ARBA" id="ARBA00000711"/>
    </source>
</evidence>
<evidence type="ECO:0000256" key="1">
    <source>
        <dbReference type="ARBA" id="ARBA00000312"/>
    </source>
</evidence>
<evidence type="ECO:0000256" key="8">
    <source>
        <dbReference type="ARBA" id="ARBA00012016"/>
    </source>
</evidence>
<dbReference type="AlphaFoldDB" id="A0A849B526"/>
<keyword evidence="10" id="KW-0169">Cobalamin biosynthesis</keyword>
<dbReference type="Gene3D" id="3.40.50.300">
    <property type="entry name" value="P-loop containing nucleotide triphosphate hydrolases"/>
    <property type="match status" value="1"/>
</dbReference>
<evidence type="ECO:0000256" key="7">
    <source>
        <dbReference type="ARBA" id="ARBA00007490"/>
    </source>
</evidence>
<evidence type="ECO:0000256" key="15">
    <source>
        <dbReference type="ARBA" id="ARBA00023134"/>
    </source>
</evidence>
<dbReference type="GO" id="GO:0005525">
    <property type="term" value="F:GTP binding"/>
    <property type="evidence" value="ECO:0007669"/>
    <property type="project" value="UniProtKB-KW"/>
</dbReference>
<dbReference type="PANTHER" id="PTHR34848:SF1">
    <property type="entry name" value="BIFUNCTIONAL ADENOSYLCOBALAMIN BIOSYNTHESIS PROTEIN COBU"/>
    <property type="match status" value="1"/>
</dbReference>